<comment type="caution">
    <text evidence="2">The sequence shown here is derived from an EMBL/GenBank/DDBJ whole genome shotgun (WGS) entry which is preliminary data.</text>
</comment>
<dbReference type="EMBL" id="JAZHXI010000004">
    <property type="protein sequence ID" value="KAL2072777.1"/>
    <property type="molecule type" value="Genomic_DNA"/>
</dbReference>
<sequence length="158" mass="16594">MRFSTTSIIPSLALLSAASASIEGFEAPCTIAAGEPFNVSLVIGNSTRFVHDVGVAFGIANGTDGYSVDLGQRILGHYDFGPDVTNGLKKLGFTLSVPNTEFFVIAGPATLSASVFKLSGGRPGPKRVSFNLPVIVGDHTSTDRIRINTGGYILRTNF</sequence>
<evidence type="ECO:0000313" key="2">
    <source>
        <dbReference type="EMBL" id="KAL2072777.1"/>
    </source>
</evidence>
<dbReference type="InterPro" id="IPR045469">
    <property type="entry name" value="Nis1"/>
</dbReference>
<reference evidence="2 3" key="1">
    <citation type="journal article" date="2024" name="Commun. Biol.">
        <title>Comparative genomic analysis of thermophilic fungi reveals convergent evolutionary adaptations and gene losses.</title>
        <authorList>
            <person name="Steindorff A.S."/>
            <person name="Aguilar-Pontes M.V."/>
            <person name="Robinson A.J."/>
            <person name="Andreopoulos B."/>
            <person name="LaButti K."/>
            <person name="Kuo A."/>
            <person name="Mondo S."/>
            <person name="Riley R."/>
            <person name="Otillar R."/>
            <person name="Haridas S."/>
            <person name="Lipzen A."/>
            <person name="Grimwood J."/>
            <person name="Schmutz J."/>
            <person name="Clum A."/>
            <person name="Reid I.D."/>
            <person name="Moisan M.C."/>
            <person name="Butler G."/>
            <person name="Nguyen T.T.M."/>
            <person name="Dewar K."/>
            <person name="Conant G."/>
            <person name="Drula E."/>
            <person name="Henrissat B."/>
            <person name="Hansel C."/>
            <person name="Singer S."/>
            <person name="Hutchinson M.I."/>
            <person name="de Vries R.P."/>
            <person name="Natvig D.O."/>
            <person name="Powell A.J."/>
            <person name="Tsang A."/>
            <person name="Grigoriev I.V."/>
        </authorList>
    </citation>
    <scope>NUCLEOTIDE SEQUENCE [LARGE SCALE GENOMIC DNA]</scope>
    <source>
        <strain evidence="2 3">CBS 494.80</strain>
    </source>
</reference>
<feature type="chain" id="PRO_5045713630" evidence="1">
    <location>
        <begin position="25"/>
        <end position="158"/>
    </location>
</feature>
<accession>A0ABR4CSK7</accession>
<name>A0ABR4CSK7_9HELO</name>
<dbReference type="Proteomes" id="UP001595075">
    <property type="component" value="Unassembled WGS sequence"/>
</dbReference>
<organism evidence="2 3">
    <name type="scientific">Oculimacula yallundae</name>
    <dbReference type="NCBI Taxonomy" id="86028"/>
    <lineage>
        <taxon>Eukaryota</taxon>
        <taxon>Fungi</taxon>
        <taxon>Dikarya</taxon>
        <taxon>Ascomycota</taxon>
        <taxon>Pezizomycotina</taxon>
        <taxon>Leotiomycetes</taxon>
        <taxon>Helotiales</taxon>
        <taxon>Ploettnerulaceae</taxon>
        <taxon>Oculimacula</taxon>
    </lineage>
</organism>
<dbReference type="Pfam" id="PF19271">
    <property type="entry name" value="Nis1"/>
    <property type="match status" value="1"/>
</dbReference>
<feature type="signal peptide" evidence="1">
    <location>
        <begin position="1"/>
        <end position="24"/>
    </location>
</feature>
<keyword evidence="3" id="KW-1185">Reference proteome</keyword>
<keyword evidence="1" id="KW-0732">Signal</keyword>
<protein>
    <submittedName>
        <fullName evidence="2">Uncharacterized protein</fullName>
    </submittedName>
</protein>
<evidence type="ECO:0000313" key="3">
    <source>
        <dbReference type="Proteomes" id="UP001595075"/>
    </source>
</evidence>
<evidence type="ECO:0000256" key="1">
    <source>
        <dbReference type="SAM" id="SignalP"/>
    </source>
</evidence>
<gene>
    <name evidence="2" type="ORF">VTL71DRAFT_12120</name>
</gene>
<proteinExistence type="predicted"/>